<reference evidence="3 4" key="1">
    <citation type="journal article" date="2007" name="Nature">
        <title>Evolution of genes and genomes on the Drosophila phylogeny.</title>
        <authorList>
            <consortium name="Drosophila 12 Genomes Consortium"/>
            <person name="Clark A.G."/>
            <person name="Eisen M.B."/>
            <person name="Smith D.R."/>
            <person name="Bergman C.M."/>
            <person name="Oliver B."/>
            <person name="Markow T.A."/>
            <person name="Kaufman T.C."/>
            <person name="Kellis M."/>
            <person name="Gelbart W."/>
            <person name="Iyer V.N."/>
            <person name="Pollard D.A."/>
            <person name="Sackton T.B."/>
            <person name="Larracuente A.M."/>
            <person name="Singh N.D."/>
            <person name="Abad J.P."/>
            <person name="Abt D.N."/>
            <person name="Adryan B."/>
            <person name="Aguade M."/>
            <person name="Akashi H."/>
            <person name="Anderson W.W."/>
            <person name="Aquadro C.F."/>
            <person name="Ardell D.H."/>
            <person name="Arguello R."/>
            <person name="Artieri C.G."/>
            <person name="Barbash D.A."/>
            <person name="Barker D."/>
            <person name="Barsanti P."/>
            <person name="Batterham P."/>
            <person name="Batzoglou S."/>
            <person name="Begun D."/>
            <person name="Bhutkar A."/>
            <person name="Blanco E."/>
            <person name="Bosak S.A."/>
            <person name="Bradley R.K."/>
            <person name="Brand A.D."/>
            <person name="Brent M.R."/>
            <person name="Brooks A.N."/>
            <person name="Brown R.H."/>
            <person name="Butlin R.K."/>
            <person name="Caggese C."/>
            <person name="Calvi B.R."/>
            <person name="Bernardo de Carvalho A."/>
            <person name="Caspi A."/>
            <person name="Castrezana S."/>
            <person name="Celniker S.E."/>
            <person name="Chang J.L."/>
            <person name="Chapple C."/>
            <person name="Chatterji S."/>
            <person name="Chinwalla A."/>
            <person name="Civetta A."/>
            <person name="Clifton S.W."/>
            <person name="Comeron J.M."/>
            <person name="Costello J.C."/>
            <person name="Coyne J.A."/>
            <person name="Daub J."/>
            <person name="David R.G."/>
            <person name="Delcher A.L."/>
            <person name="Delehaunty K."/>
            <person name="Do C.B."/>
            <person name="Ebling H."/>
            <person name="Edwards K."/>
            <person name="Eickbush T."/>
            <person name="Evans J.D."/>
            <person name="Filipski A."/>
            <person name="Findeiss S."/>
            <person name="Freyhult E."/>
            <person name="Fulton L."/>
            <person name="Fulton R."/>
            <person name="Garcia A.C."/>
            <person name="Gardiner A."/>
            <person name="Garfield D.A."/>
            <person name="Garvin B.E."/>
            <person name="Gibson G."/>
            <person name="Gilbert D."/>
            <person name="Gnerre S."/>
            <person name="Godfrey J."/>
            <person name="Good R."/>
            <person name="Gotea V."/>
            <person name="Gravely B."/>
            <person name="Greenberg A.J."/>
            <person name="Griffiths-Jones S."/>
            <person name="Gross S."/>
            <person name="Guigo R."/>
            <person name="Gustafson E.A."/>
            <person name="Haerty W."/>
            <person name="Hahn M.W."/>
            <person name="Halligan D.L."/>
            <person name="Halpern A.L."/>
            <person name="Halter G.M."/>
            <person name="Han M.V."/>
            <person name="Heger A."/>
            <person name="Hillier L."/>
            <person name="Hinrichs A.S."/>
            <person name="Holmes I."/>
            <person name="Hoskins R.A."/>
            <person name="Hubisz M.J."/>
            <person name="Hultmark D."/>
            <person name="Huntley M.A."/>
            <person name="Jaffe D.B."/>
            <person name="Jagadeeshan S."/>
            <person name="Jeck W.R."/>
            <person name="Johnson J."/>
            <person name="Jones C.D."/>
            <person name="Jordan W.C."/>
            <person name="Karpen G.H."/>
            <person name="Kataoka E."/>
            <person name="Keightley P.D."/>
            <person name="Kheradpour P."/>
            <person name="Kirkness E.F."/>
            <person name="Koerich L.B."/>
            <person name="Kristiansen K."/>
            <person name="Kudrna D."/>
            <person name="Kulathinal R.J."/>
            <person name="Kumar S."/>
            <person name="Kwok R."/>
            <person name="Lander E."/>
            <person name="Langley C.H."/>
            <person name="Lapoint R."/>
            <person name="Lazzaro B.P."/>
            <person name="Lee S.J."/>
            <person name="Levesque L."/>
            <person name="Li R."/>
            <person name="Lin C.F."/>
            <person name="Lin M.F."/>
            <person name="Lindblad-Toh K."/>
            <person name="Llopart A."/>
            <person name="Long M."/>
            <person name="Low L."/>
            <person name="Lozovsky E."/>
            <person name="Lu J."/>
            <person name="Luo M."/>
            <person name="Machado C.A."/>
            <person name="Makalowski W."/>
            <person name="Marzo M."/>
            <person name="Matsuda M."/>
            <person name="Matzkin L."/>
            <person name="McAllister B."/>
            <person name="McBride C.S."/>
            <person name="McKernan B."/>
            <person name="McKernan K."/>
            <person name="Mendez-Lago M."/>
            <person name="Minx P."/>
            <person name="Mollenhauer M.U."/>
            <person name="Montooth K."/>
            <person name="Mount S.M."/>
            <person name="Mu X."/>
            <person name="Myers E."/>
            <person name="Negre B."/>
            <person name="Newfeld S."/>
            <person name="Nielsen R."/>
            <person name="Noor M.A."/>
            <person name="O'Grady P."/>
            <person name="Pachter L."/>
            <person name="Papaceit M."/>
            <person name="Parisi M.J."/>
            <person name="Parisi M."/>
            <person name="Parts L."/>
            <person name="Pedersen J.S."/>
            <person name="Pesole G."/>
            <person name="Phillippy A.M."/>
            <person name="Ponting C.P."/>
            <person name="Pop M."/>
            <person name="Porcelli D."/>
            <person name="Powell J.R."/>
            <person name="Prohaska S."/>
            <person name="Pruitt K."/>
            <person name="Puig M."/>
            <person name="Quesneville H."/>
            <person name="Ram K.R."/>
            <person name="Rand D."/>
            <person name="Rasmussen M.D."/>
            <person name="Reed L.K."/>
            <person name="Reenan R."/>
            <person name="Reily A."/>
            <person name="Remington K.A."/>
            <person name="Rieger T.T."/>
            <person name="Ritchie M.G."/>
            <person name="Robin C."/>
            <person name="Rogers Y.H."/>
            <person name="Rohde C."/>
            <person name="Rozas J."/>
            <person name="Rubenfield M.J."/>
            <person name="Ruiz A."/>
            <person name="Russo S."/>
            <person name="Salzberg S.L."/>
            <person name="Sanchez-Gracia A."/>
            <person name="Saranga D.J."/>
            <person name="Sato H."/>
            <person name="Schaeffer S.W."/>
            <person name="Schatz M.C."/>
            <person name="Schlenke T."/>
            <person name="Schwartz R."/>
            <person name="Segarra C."/>
            <person name="Singh R.S."/>
            <person name="Sirot L."/>
            <person name="Sirota M."/>
            <person name="Sisneros N.B."/>
            <person name="Smith C.D."/>
            <person name="Smith T.F."/>
            <person name="Spieth J."/>
            <person name="Stage D.E."/>
            <person name="Stark A."/>
            <person name="Stephan W."/>
            <person name="Strausberg R.L."/>
            <person name="Strempel S."/>
            <person name="Sturgill D."/>
            <person name="Sutton G."/>
            <person name="Sutton G.G."/>
            <person name="Tao W."/>
            <person name="Teichmann S."/>
            <person name="Tobari Y.N."/>
            <person name="Tomimura Y."/>
            <person name="Tsolas J.M."/>
            <person name="Valente V.L."/>
            <person name="Venter E."/>
            <person name="Venter J.C."/>
            <person name="Vicario S."/>
            <person name="Vieira F.G."/>
            <person name="Vilella A.J."/>
            <person name="Villasante A."/>
            <person name="Walenz B."/>
            <person name="Wang J."/>
            <person name="Wasserman M."/>
            <person name="Watts T."/>
            <person name="Wilson D."/>
            <person name="Wilson R.K."/>
            <person name="Wing R.A."/>
            <person name="Wolfner M.F."/>
            <person name="Wong A."/>
            <person name="Wong G.K."/>
            <person name="Wu C.I."/>
            <person name="Wu G."/>
            <person name="Yamamoto D."/>
            <person name="Yang H.P."/>
            <person name="Yang S.P."/>
            <person name="Yorke J.A."/>
            <person name="Yoshida K."/>
            <person name="Zdobnov E."/>
            <person name="Zhang P."/>
            <person name="Zhang Y."/>
            <person name="Zimin A.V."/>
            <person name="Baldwin J."/>
            <person name="Abdouelleil A."/>
            <person name="Abdulkadir J."/>
            <person name="Abebe A."/>
            <person name="Abera B."/>
            <person name="Abreu J."/>
            <person name="Acer S.C."/>
            <person name="Aftuck L."/>
            <person name="Alexander A."/>
            <person name="An P."/>
            <person name="Anderson E."/>
            <person name="Anderson S."/>
            <person name="Arachi H."/>
            <person name="Azer M."/>
            <person name="Bachantsang P."/>
            <person name="Barry A."/>
            <person name="Bayul T."/>
            <person name="Berlin A."/>
            <person name="Bessette D."/>
            <person name="Bloom T."/>
            <person name="Blye J."/>
            <person name="Boguslavskiy L."/>
            <person name="Bonnet C."/>
            <person name="Boukhgalter B."/>
            <person name="Bourzgui I."/>
            <person name="Brown A."/>
            <person name="Cahill P."/>
            <person name="Channer S."/>
            <person name="Cheshatsang Y."/>
            <person name="Chuda L."/>
            <person name="Citroen M."/>
            <person name="Collymore A."/>
            <person name="Cooke P."/>
            <person name="Costello M."/>
            <person name="D'Aco K."/>
            <person name="Daza R."/>
            <person name="De Haan G."/>
            <person name="DeGray S."/>
            <person name="DeMaso C."/>
            <person name="Dhargay N."/>
            <person name="Dooley K."/>
            <person name="Dooley E."/>
            <person name="Doricent M."/>
            <person name="Dorje P."/>
            <person name="Dorjee K."/>
            <person name="Dupes A."/>
            <person name="Elong R."/>
            <person name="Falk J."/>
            <person name="Farina A."/>
            <person name="Faro S."/>
            <person name="Ferguson D."/>
            <person name="Fisher S."/>
            <person name="Foley C.D."/>
            <person name="Franke A."/>
            <person name="Friedrich D."/>
            <person name="Gadbois L."/>
            <person name="Gearin G."/>
            <person name="Gearin C.R."/>
            <person name="Giannoukos G."/>
            <person name="Goode T."/>
            <person name="Graham J."/>
            <person name="Grandbois E."/>
            <person name="Grewal S."/>
            <person name="Gyaltsen K."/>
            <person name="Hafez N."/>
            <person name="Hagos B."/>
            <person name="Hall J."/>
            <person name="Henson C."/>
            <person name="Hollinger A."/>
            <person name="Honan T."/>
            <person name="Huard M.D."/>
            <person name="Hughes L."/>
            <person name="Hurhula B."/>
            <person name="Husby M.E."/>
            <person name="Kamat A."/>
            <person name="Kanga B."/>
            <person name="Kashin S."/>
            <person name="Khazanovich D."/>
            <person name="Kisner P."/>
            <person name="Lance K."/>
            <person name="Lara M."/>
            <person name="Lee W."/>
            <person name="Lennon N."/>
            <person name="Letendre F."/>
            <person name="LeVine R."/>
            <person name="Lipovsky A."/>
            <person name="Liu X."/>
            <person name="Liu J."/>
            <person name="Liu S."/>
            <person name="Lokyitsang T."/>
            <person name="Lokyitsang Y."/>
            <person name="Lubonja R."/>
            <person name="Lui A."/>
            <person name="MacDonald P."/>
            <person name="Magnisalis V."/>
            <person name="Maru K."/>
            <person name="Matthews C."/>
            <person name="McCusker W."/>
            <person name="McDonough S."/>
            <person name="Mehta T."/>
            <person name="Meldrim J."/>
            <person name="Meneus L."/>
            <person name="Mihai O."/>
            <person name="Mihalev A."/>
            <person name="Mihova T."/>
            <person name="Mittelman R."/>
            <person name="Mlenga V."/>
            <person name="Montmayeur A."/>
            <person name="Mulrain L."/>
            <person name="Navidi A."/>
            <person name="Naylor J."/>
            <person name="Negash T."/>
            <person name="Nguyen T."/>
            <person name="Nguyen N."/>
            <person name="Nicol R."/>
            <person name="Norbu C."/>
            <person name="Norbu N."/>
            <person name="Novod N."/>
            <person name="O'Neill B."/>
            <person name="Osman S."/>
            <person name="Markiewicz E."/>
            <person name="Oyono O.L."/>
            <person name="Patti C."/>
            <person name="Phunkhang P."/>
            <person name="Pierre F."/>
            <person name="Priest M."/>
            <person name="Raghuraman S."/>
            <person name="Rege F."/>
            <person name="Reyes R."/>
            <person name="Rise C."/>
            <person name="Rogov P."/>
            <person name="Ross K."/>
            <person name="Ryan E."/>
            <person name="Settipalli S."/>
            <person name="Shea T."/>
            <person name="Sherpa N."/>
            <person name="Shi L."/>
            <person name="Shih D."/>
            <person name="Sparrow T."/>
            <person name="Spaulding J."/>
            <person name="Stalker J."/>
            <person name="Stange-Thomann N."/>
            <person name="Stavropoulos S."/>
            <person name="Stone C."/>
            <person name="Strader C."/>
            <person name="Tesfaye S."/>
            <person name="Thomson T."/>
            <person name="Thoulutsang Y."/>
            <person name="Thoulutsang D."/>
            <person name="Topham K."/>
            <person name="Topping I."/>
            <person name="Tsamla T."/>
            <person name="Vassiliev H."/>
            <person name="Vo A."/>
            <person name="Wangchuk T."/>
            <person name="Wangdi T."/>
            <person name="Weiand M."/>
            <person name="Wilkinson J."/>
            <person name="Wilson A."/>
            <person name="Yadav S."/>
            <person name="Young G."/>
            <person name="Yu Q."/>
            <person name="Zembek L."/>
            <person name="Zhong D."/>
            <person name="Zimmer A."/>
            <person name="Zwirko Z."/>
            <person name="Jaffe D.B."/>
            <person name="Alvarez P."/>
            <person name="Brockman W."/>
            <person name="Butler J."/>
            <person name="Chin C."/>
            <person name="Gnerre S."/>
            <person name="Grabherr M."/>
            <person name="Kleber M."/>
            <person name="Mauceli E."/>
            <person name="MacCallum I."/>
        </authorList>
    </citation>
    <scope>NUCLEOTIDE SEQUENCE [LARGE SCALE GENOMIC DNA]</scope>
    <source>
        <strain evidence="4">white501</strain>
    </source>
</reference>
<dbReference type="SUPFAM" id="SSF54695">
    <property type="entry name" value="POZ domain"/>
    <property type="match status" value="1"/>
</dbReference>
<dbReference type="Gene3D" id="3.30.710.10">
    <property type="entry name" value="Potassium Channel Kv1.1, Chain A"/>
    <property type="match status" value="1"/>
</dbReference>
<organism evidence="3 4">
    <name type="scientific">Drosophila simulans</name>
    <name type="common">Fruit fly</name>
    <dbReference type="NCBI Taxonomy" id="7240"/>
    <lineage>
        <taxon>Eukaryota</taxon>
        <taxon>Metazoa</taxon>
        <taxon>Ecdysozoa</taxon>
        <taxon>Arthropoda</taxon>
        <taxon>Hexapoda</taxon>
        <taxon>Insecta</taxon>
        <taxon>Pterygota</taxon>
        <taxon>Neoptera</taxon>
        <taxon>Endopterygota</taxon>
        <taxon>Diptera</taxon>
        <taxon>Brachycera</taxon>
        <taxon>Muscomorpha</taxon>
        <taxon>Ephydroidea</taxon>
        <taxon>Drosophilidae</taxon>
        <taxon>Drosophila</taxon>
        <taxon>Sophophora</taxon>
    </lineage>
</organism>
<evidence type="ECO:0000259" key="1">
    <source>
        <dbReference type="Pfam" id="PF01466"/>
    </source>
</evidence>
<feature type="domain" description="SKP1 component dimerisation" evidence="1">
    <location>
        <begin position="66"/>
        <end position="103"/>
    </location>
</feature>
<dbReference type="PANTHER" id="PTHR11165">
    <property type="entry name" value="SKP1"/>
    <property type="match status" value="1"/>
</dbReference>
<accession>B4R3W3</accession>
<dbReference type="InterPro" id="IPR016073">
    <property type="entry name" value="Skp1_comp_POZ"/>
</dbReference>
<evidence type="ECO:0000313" key="4">
    <source>
        <dbReference type="Proteomes" id="UP000000304"/>
    </source>
</evidence>
<dbReference type="Pfam" id="PF01466">
    <property type="entry name" value="Skp1"/>
    <property type="match status" value="1"/>
</dbReference>
<dbReference type="InterPro" id="IPR016072">
    <property type="entry name" value="Skp1_comp_dimer"/>
</dbReference>
<gene>
    <name evidence="3" type="primary">Dsim\GD16344</name>
    <name evidence="3" type="ORF">Dsim_GD16344</name>
</gene>
<dbReference type="Pfam" id="PF03931">
    <property type="entry name" value="Skp1_POZ"/>
    <property type="match status" value="1"/>
</dbReference>
<dbReference type="AlphaFoldDB" id="B4R3W3"/>
<protein>
    <submittedName>
        <fullName evidence="3">GD16344</fullName>
    </submittedName>
</protein>
<sequence length="154" mass="17873">MEMEMDAPTIKLESSDAMIFPTEVRVAKLFVTIENMLECFAVEDDENAVVPLRSVAAKQLQIKGPMKLIHKFLTSMITGKTPEQVRHFFNIPEDVSPSVDGQVRWKVLFLWLKTYCIMEIPYCYRLEIVAREFMHFGEQQPCADPRSPVHEDHR</sequence>
<dbReference type="EMBL" id="CM000366">
    <property type="protein sequence ID" value="EDX16975.1"/>
    <property type="molecule type" value="Genomic_DNA"/>
</dbReference>
<evidence type="ECO:0000259" key="2">
    <source>
        <dbReference type="Pfam" id="PF03931"/>
    </source>
</evidence>
<dbReference type="STRING" id="7240.B4R3W3"/>
<dbReference type="InterPro" id="IPR036296">
    <property type="entry name" value="SKP1-like_dim_sf"/>
</dbReference>
<keyword evidence="4" id="KW-1185">Reference proteome</keyword>
<dbReference type="SMR" id="B4R3W3"/>
<feature type="domain" description="SKP1 component POZ" evidence="2">
    <location>
        <begin position="9"/>
        <end position="60"/>
    </location>
</feature>
<dbReference type="GO" id="GO:0006511">
    <property type="term" value="P:ubiquitin-dependent protein catabolic process"/>
    <property type="evidence" value="ECO:0007669"/>
    <property type="project" value="InterPro"/>
</dbReference>
<evidence type="ECO:0000313" key="3">
    <source>
        <dbReference type="EMBL" id="EDX16975.1"/>
    </source>
</evidence>
<dbReference type="HOGENOM" id="CLU_1706122_0_0_1"/>
<proteinExistence type="predicted"/>
<name>B4R3W3_DROSI</name>
<dbReference type="Proteomes" id="UP000000304">
    <property type="component" value="Chromosome X"/>
</dbReference>
<dbReference type="InterPro" id="IPR016897">
    <property type="entry name" value="SKP1"/>
</dbReference>
<dbReference type="SUPFAM" id="SSF81382">
    <property type="entry name" value="Skp1 dimerisation domain-like"/>
    <property type="match status" value="1"/>
</dbReference>
<dbReference type="PhylomeDB" id="B4R3W3"/>
<dbReference type="InterPro" id="IPR011333">
    <property type="entry name" value="SKP1/BTB/POZ_sf"/>
</dbReference>